<evidence type="ECO:0000313" key="4">
    <source>
        <dbReference type="Proteomes" id="UP000231358"/>
    </source>
</evidence>
<feature type="compositionally biased region" description="Basic and acidic residues" evidence="1">
    <location>
        <begin position="82"/>
        <end position="94"/>
    </location>
</feature>
<evidence type="ECO:0000313" key="3">
    <source>
        <dbReference type="EMBL" id="PIG88573.1"/>
    </source>
</evidence>
<reference evidence="3 4" key="1">
    <citation type="submission" date="2017-05" db="EMBL/GenBank/DDBJ databases">
        <title>Genome sequence for an aflatoxigenic pathogen of Argentinian peanut, Aspergillus arachidicola.</title>
        <authorList>
            <person name="Moore G."/>
            <person name="Beltz S.B."/>
            <person name="Mack B.M."/>
        </authorList>
    </citation>
    <scope>NUCLEOTIDE SEQUENCE [LARGE SCALE GENOMIC DNA]</scope>
    <source>
        <strain evidence="3 4">CBS 117610</strain>
    </source>
</reference>
<organism evidence="3 4">
    <name type="scientific">Aspergillus arachidicola</name>
    <dbReference type="NCBI Taxonomy" id="656916"/>
    <lineage>
        <taxon>Eukaryota</taxon>
        <taxon>Fungi</taxon>
        <taxon>Dikarya</taxon>
        <taxon>Ascomycota</taxon>
        <taxon>Pezizomycotina</taxon>
        <taxon>Eurotiomycetes</taxon>
        <taxon>Eurotiomycetidae</taxon>
        <taxon>Eurotiales</taxon>
        <taxon>Aspergillaceae</taxon>
        <taxon>Aspergillus</taxon>
        <taxon>Aspergillus subgen. Circumdati</taxon>
    </lineage>
</organism>
<name>A0A2G7G6V7_9EURO</name>
<dbReference type="OrthoDB" id="4488477at2759"/>
<protein>
    <submittedName>
        <fullName evidence="3">Uncharacterized protein</fullName>
    </submittedName>
</protein>
<accession>A0A2G7G6V7</accession>
<evidence type="ECO:0000256" key="1">
    <source>
        <dbReference type="SAM" id="MobiDB-lite"/>
    </source>
</evidence>
<keyword evidence="4" id="KW-1185">Reference proteome</keyword>
<dbReference type="Proteomes" id="UP000325558">
    <property type="component" value="Unassembled WGS sequence"/>
</dbReference>
<dbReference type="AlphaFoldDB" id="A0A2G7G6V7"/>
<dbReference type="EMBL" id="ML737119">
    <property type="protein sequence ID" value="KAE8345496.1"/>
    <property type="molecule type" value="Genomic_DNA"/>
</dbReference>
<feature type="region of interest" description="Disordered" evidence="1">
    <location>
        <begin position="82"/>
        <end position="105"/>
    </location>
</feature>
<evidence type="ECO:0000313" key="2">
    <source>
        <dbReference type="EMBL" id="KAE8345496.1"/>
    </source>
</evidence>
<sequence>MIIRSMGRSGYCSGWDANISGSDARPASLKTRVSKTCHLGRRRKHRGDNAHQHSAVVPHRAPGLDRRIKTRYKDIAATVEEDHGYEAEDDERGRSTLKSGGHSPLSLGRIYELPGSFPEPDGSVYDTAREATASPSEEGSSDLLHENLLTAMEAGTMNASYEPFRHMSLQAHASHRSRKRRKSLCFEKQNRCRFALANLRLVEATRDDTASHPCL</sequence>
<dbReference type="Proteomes" id="UP000231358">
    <property type="component" value="Unassembled WGS sequence"/>
</dbReference>
<dbReference type="EMBL" id="NEXV01000098">
    <property type="protein sequence ID" value="PIG88573.1"/>
    <property type="molecule type" value="Genomic_DNA"/>
</dbReference>
<proteinExistence type="predicted"/>
<reference evidence="2" key="2">
    <citation type="submission" date="2019-04" db="EMBL/GenBank/DDBJ databases">
        <title>Friends and foes A comparative genomics study of 23 Aspergillus species from section Flavi.</title>
        <authorList>
            <consortium name="DOE Joint Genome Institute"/>
            <person name="Kjaerbolling I."/>
            <person name="Vesth T."/>
            <person name="Frisvad J.C."/>
            <person name="Nybo J.L."/>
            <person name="Theobald S."/>
            <person name="Kildgaard S."/>
            <person name="Isbrandt T."/>
            <person name="Kuo A."/>
            <person name="Sato A."/>
            <person name="Lyhne E.K."/>
            <person name="Kogle M.E."/>
            <person name="Wiebenga A."/>
            <person name="Kun R.S."/>
            <person name="Lubbers R.J."/>
            <person name="Makela M.R."/>
            <person name="Barry K."/>
            <person name="Chovatia M."/>
            <person name="Clum A."/>
            <person name="Daum C."/>
            <person name="Haridas S."/>
            <person name="He G."/>
            <person name="LaButti K."/>
            <person name="Lipzen A."/>
            <person name="Mondo S."/>
            <person name="Riley R."/>
            <person name="Salamov A."/>
            <person name="Simmons B.A."/>
            <person name="Magnuson J.K."/>
            <person name="Henrissat B."/>
            <person name="Mortensen U.H."/>
            <person name="Larsen T.O."/>
            <person name="Devries R.P."/>
            <person name="Grigoriev I.V."/>
            <person name="Machida M."/>
            <person name="Baker S.E."/>
            <person name="Andersen M.R."/>
        </authorList>
    </citation>
    <scope>NUCLEOTIDE SEQUENCE</scope>
    <source>
        <strain evidence="2">CBS 117612</strain>
    </source>
</reference>
<gene>
    <name evidence="3" type="ORF">AARAC_000978</name>
    <name evidence="2" type="ORF">BDV24DRAFT_159359</name>
</gene>